<dbReference type="OrthoDB" id="2676469at2759"/>
<organism evidence="1 2">
    <name type="scientific">Paxillus rubicundulus Ve08.2h10</name>
    <dbReference type="NCBI Taxonomy" id="930991"/>
    <lineage>
        <taxon>Eukaryota</taxon>
        <taxon>Fungi</taxon>
        <taxon>Dikarya</taxon>
        <taxon>Basidiomycota</taxon>
        <taxon>Agaricomycotina</taxon>
        <taxon>Agaricomycetes</taxon>
        <taxon>Agaricomycetidae</taxon>
        <taxon>Boletales</taxon>
        <taxon>Paxilineae</taxon>
        <taxon>Paxillaceae</taxon>
        <taxon>Paxillus</taxon>
    </lineage>
</organism>
<dbReference type="HOGENOM" id="CLU_161753_2_0_1"/>
<protein>
    <submittedName>
        <fullName evidence="1">Unplaced genomic scaffold scaffold_206, whole genome shotgun sequence</fullName>
    </submittedName>
</protein>
<accession>A0A0D0DE24</accession>
<dbReference type="STRING" id="930991.A0A0D0DE24"/>
<feature type="non-terminal residue" evidence="1">
    <location>
        <position position="1"/>
    </location>
</feature>
<feature type="non-terminal residue" evidence="1">
    <location>
        <position position="85"/>
    </location>
</feature>
<evidence type="ECO:0000313" key="2">
    <source>
        <dbReference type="Proteomes" id="UP000054538"/>
    </source>
</evidence>
<reference evidence="2" key="2">
    <citation type="submission" date="2015-01" db="EMBL/GenBank/DDBJ databases">
        <title>Evolutionary Origins and Diversification of the Mycorrhizal Mutualists.</title>
        <authorList>
            <consortium name="DOE Joint Genome Institute"/>
            <consortium name="Mycorrhizal Genomics Consortium"/>
            <person name="Kohler A."/>
            <person name="Kuo A."/>
            <person name="Nagy L.G."/>
            <person name="Floudas D."/>
            <person name="Copeland A."/>
            <person name="Barry K.W."/>
            <person name="Cichocki N."/>
            <person name="Veneault-Fourrey C."/>
            <person name="LaButti K."/>
            <person name="Lindquist E.A."/>
            <person name="Lipzen A."/>
            <person name="Lundell T."/>
            <person name="Morin E."/>
            <person name="Murat C."/>
            <person name="Riley R."/>
            <person name="Ohm R."/>
            <person name="Sun H."/>
            <person name="Tunlid A."/>
            <person name="Henrissat B."/>
            <person name="Grigoriev I.V."/>
            <person name="Hibbett D.S."/>
            <person name="Martin F."/>
        </authorList>
    </citation>
    <scope>NUCLEOTIDE SEQUENCE [LARGE SCALE GENOMIC DNA]</scope>
    <source>
        <strain evidence="2">Ve08.2h10</strain>
    </source>
</reference>
<name>A0A0D0DE24_9AGAM</name>
<proteinExistence type="predicted"/>
<evidence type="ECO:0000313" key="1">
    <source>
        <dbReference type="EMBL" id="KIK95667.1"/>
    </source>
</evidence>
<keyword evidence="2" id="KW-1185">Reference proteome</keyword>
<dbReference type="InParanoid" id="A0A0D0DE24"/>
<dbReference type="EMBL" id="KN825028">
    <property type="protein sequence ID" value="KIK95667.1"/>
    <property type="molecule type" value="Genomic_DNA"/>
</dbReference>
<dbReference type="AlphaFoldDB" id="A0A0D0DE24"/>
<reference evidence="1 2" key="1">
    <citation type="submission" date="2014-04" db="EMBL/GenBank/DDBJ databases">
        <authorList>
            <consortium name="DOE Joint Genome Institute"/>
            <person name="Kuo A."/>
            <person name="Kohler A."/>
            <person name="Jargeat P."/>
            <person name="Nagy L.G."/>
            <person name="Floudas D."/>
            <person name="Copeland A."/>
            <person name="Barry K.W."/>
            <person name="Cichocki N."/>
            <person name="Veneault-Fourrey C."/>
            <person name="LaButti K."/>
            <person name="Lindquist E.A."/>
            <person name="Lipzen A."/>
            <person name="Lundell T."/>
            <person name="Morin E."/>
            <person name="Murat C."/>
            <person name="Sun H."/>
            <person name="Tunlid A."/>
            <person name="Henrissat B."/>
            <person name="Grigoriev I.V."/>
            <person name="Hibbett D.S."/>
            <person name="Martin F."/>
            <person name="Nordberg H.P."/>
            <person name="Cantor M.N."/>
            <person name="Hua S.X."/>
        </authorList>
    </citation>
    <scope>NUCLEOTIDE SEQUENCE [LARGE SCALE GENOMIC DNA]</scope>
    <source>
        <strain evidence="1 2">Ve08.2h10</strain>
    </source>
</reference>
<sequence length="85" mass="9919">TGVDYVLHDMCLDLCATFTRPFEDLDSCLSCGKSRWDEVKLWKSNGQHKVPIRRFQTILLGPQLQAKYCDPDSTHNMHWLHNKTQ</sequence>
<gene>
    <name evidence="1" type="ORF">PAXRUDRAFT_40215</name>
</gene>
<dbReference type="Proteomes" id="UP000054538">
    <property type="component" value="Unassembled WGS sequence"/>
</dbReference>